<evidence type="ECO:0000313" key="10">
    <source>
        <dbReference type="EMBL" id="MUH72333.1"/>
    </source>
</evidence>
<organism evidence="10 11">
    <name type="scientific">Psychrosphaera haliotis</name>
    <dbReference type="NCBI Taxonomy" id="555083"/>
    <lineage>
        <taxon>Bacteria</taxon>
        <taxon>Pseudomonadati</taxon>
        <taxon>Pseudomonadota</taxon>
        <taxon>Gammaproteobacteria</taxon>
        <taxon>Alteromonadales</taxon>
        <taxon>Pseudoalteromonadaceae</taxon>
        <taxon>Psychrosphaera</taxon>
    </lineage>
</organism>
<evidence type="ECO:0000256" key="8">
    <source>
        <dbReference type="ARBA" id="ARBA00049417"/>
    </source>
</evidence>
<evidence type="ECO:0000256" key="3">
    <source>
        <dbReference type="ARBA" id="ARBA00012506"/>
    </source>
</evidence>
<dbReference type="PANTHER" id="PTHR40942">
    <property type="match status" value="1"/>
</dbReference>
<comment type="similarity">
    <text evidence="2">Belongs to the Ap4A hydrolase family.</text>
</comment>
<dbReference type="NCBIfam" id="NF001204">
    <property type="entry name" value="PRK00166.1"/>
    <property type="match status" value="1"/>
</dbReference>
<keyword evidence="11" id="KW-1185">Reference proteome</keyword>
<dbReference type="EC" id="3.6.1.41" evidence="3"/>
<accession>A0A6N8F7G9</accession>
<dbReference type="GO" id="GO:0008803">
    <property type="term" value="F:bis(5'-nucleosyl)-tetraphosphatase (symmetrical) activity"/>
    <property type="evidence" value="ECO:0007669"/>
    <property type="project" value="UniProtKB-EC"/>
</dbReference>
<reference evidence="10 11" key="1">
    <citation type="submission" date="2019-11" db="EMBL/GenBank/DDBJ databases">
        <title>P. haliotis isolates from Z. marina roots.</title>
        <authorList>
            <person name="Cohen M."/>
            <person name="Jospin G."/>
            <person name="Eisen J.A."/>
            <person name="Coil D.A."/>
        </authorList>
    </citation>
    <scope>NUCLEOTIDE SEQUENCE [LARGE SCALE GENOMIC DNA]</scope>
    <source>
        <strain evidence="10 11">UCD-MCMsp1aY</strain>
    </source>
</reference>
<evidence type="ECO:0000256" key="2">
    <source>
        <dbReference type="ARBA" id="ARBA00005419"/>
    </source>
</evidence>
<dbReference type="AlphaFoldDB" id="A0A6N8F7G9"/>
<dbReference type="PANTHER" id="PTHR40942:SF4">
    <property type="entry name" value="CYTOCHROME C5"/>
    <property type="match status" value="1"/>
</dbReference>
<evidence type="ECO:0000259" key="9">
    <source>
        <dbReference type="Pfam" id="PF00149"/>
    </source>
</evidence>
<evidence type="ECO:0000256" key="4">
    <source>
        <dbReference type="ARBA" id="ARBA00022801"/>
    </source>
</evidence>
<comment type="catalytic activity">
    <reaction evidence="8">
        <text>P(1),P(4)-bis(5'-adenosyl) tetraphosphate + H2O = 2 ADP + 2 H(+)</text>
        <dbReference type="Rhea" id="RHEA:24252"/>
        <dbReference type="ChEBI" id="CHEBI:15377"/>
        <dbReference type="ChEBI" id="CHEBI:15378"/>
        <dbReference type="ChEBI" id="CHEBI:58141"/>
        <dbReference type="ChEBI" id="CHEBI:456216"/>
        <dbReference type="EC" id="3.6.1.41"/>
    </reaction>
</comment>
<dbReference type="InterPro" id="IPR004843">
    <property type="entry name" value="Calcineurin-like_PHP"/>
</dbReference>
<dbReference type="Proteomes" id="UP000439994">
    <property type="component" value="Unassembled WGS sequence"/>
</dbReference>
<proteinExistence type="inferred from homology"/>
<dbReference type="OrthoDB" id="9807890at2"/>
<evidence type="ECO:0000256" key="1">
    <source>
        <dbReference type="ARBA" id="ARBA00003413"/>
    </source>
</evidence>
<dbReference type="Pfam" id="PF00149">
    <property type="entry name" value="Metallophos"/>
    <property type="match status" value="1"/>
</dbReference>
<protein>
    <recommendedName>
        <fullName evidence="3">bis(5'-nucleosyl)-tetraphosphatase (symmetrical)</fullName>
        <ecNumber evidence="3">3.6.1.41</ecNumber>
    </recommendedName>
    <alternativeName>
        <fullName evidence="6">Ap4A hydrolase</fullName>
    </alternativeName>
    <alternativeName>
        <fullName evidence="5">Diadenosine 5',5'''-P1,P4-tetraphosphate pyrophosphohydrolase</fullName>
    </alternativeName>
    <alternativeName>
        <fullName evidence="7">Diadenosine tetraphosphatase</fullName>
    </alternativeName>
</protein>
<comment type="caution">
    <text evidence="10">The sequence shown here is derived from an EMBL/GenBank/DDBJ whole genome shotgun (WGS) entry which is preliminary data.</text>
</comment>
<gene>
    <name evidence="10" type="ORF">GNP35_07495</name>
</gene>
<dbReference type="EMBL" id="WOCD01000003">
    <property type="protein sequence ID" value="MUH72333.1"/>
    <property type="molecule type" value="Genomic_DNA"/>
</dbReference>
<sequence length="301" mass="34780">MTDYFIGDLQGCYDGLQQSLAEIEFNKGKDTLWLTGDLVARGENSLATLEFLKQNDNSIQTVLGNHDLHFLSVANGIKSKNPKDKLEDLLNHVDIHQYCDWLRHQPMLLELPDNKGYMSHAGLPPNWSTEDAIYYSAQLEHILQSKTYIKFLSNMYTNTPALWSQNLLENEQLVYAVNGLTRMRYCSKEGTLDLNFKDSPDSLPNDSELIPWFDFDNQRFSKIKWIFGHWASLMGRSSNPNIIPLDTGYVWGNYFTILNWQTQETVKVPACINNYKKYCYIFIALTNKNKNLADTFYILKS</sequence>
<keyword evidence="4 10" id="KW-0378">Hydrolase</keyword>
<evidence type="ECO:0000313" key="11">
    <source>
        <dbReference type="Proteomes" id="UP000439994"/>
    </source>
</evidence>
<dbReference type="RefSeq" id="WP_155695521.1">
    <property type="nucleotide sequence ID" value="NZ_WOCD01000003.1"/>
</dbReference>
<dbReference type="PIRSF" id="PIRSF000903">
    <property type="entry name" value="B5n-ttraPtase_sm"/>
    <property type="match status" value="1"/>
</dbReference>
<evidence type="ECO:0000256" key="5">
    <source>
        <dbReference type="ARBA" id="ARBA00031248"/>
    </source>
</evidence>
<evidence type="ECO:0000256" key="7">
    <source>
        <dbReference type="ARBA" id="ARBA00033210"/>
    </source>
</evidence>
<feature type="domain" description="Calcineurin-like phosphoesterase" evidence="9">
    <location>
        <begin position="5"/>
        <end position="148"/>
    </location>
</feature>
<name>A0A6N8F7G9_9GAMM</name>
<dbReference type="InterPro" id="IPR004617">
    <property type="entry name" value="ApaH"/>
</dbReference>
<comment type="function">
    <text evidence="1">Hydrolyzes diadenosine 5',5'''-P1,P4-tetraphosphate to yield ADP.</text>
</comment>
<dbReference type="SUPFAM" id="SSF56300">
    <property type="entry name" value="Metallo-dependent phosphatases"/>
    <property type="match status" value="1"/>
</dbReference>
<dbReference type="InterPro" id="IPR029052">
    <property type="entry name" value="Metallo-depent_PP-like"/>
</dbReference>
<dbReference type="NCBIfam" id="TIGR00668">
    <property type="entry name" value="apaH"/>
    <property type="match status" value="1"/>
</dbReference>
<dbReference type="Gene3D" id="3.60.21.10">
    <property type="match status" value="1"/>
</dbReference>
<evidence type="ECO:0000256" key="6">
    <source>
        <dbReference type="ARBA" id="ARBA00032248"/>
    </source>
</evidence>